<dbReference type="Proteomes" id="UP001642540">
    <property type="component" value="Unassembled WGS sequence"/>
</dbReference>
<evidence type="ECO:0000313" key="3">
    <source>
        <dbReference type="Proteomes" id="UP001642540"/>
    </source>
</evidence>
<keyword evidence="1" id="KW-1133">Transmembrane helix</keyword>
<sequence length="109" mass="12813">MWYLRSTKVSHKANIYFLFYVLKPFHVFIFLFVCIHPIEISSSTGTRFLFDLSVVYSCDFTPQLGLAFIFPQVYLWSLPVVSTESLVIKTENQNLYSRWNFSNSGFTNF</sequence>
<organism evidence="2 3">
    <name type="scientific">Orchesella dallaii</name>
    <dbReference type="NCBI Taxonomy" id="48710"/>
    <lineage>
        <taxon>Eukaryota</taxon>
        <taxon>Metazoa</taxon>
        <taxon>Ecdysozoa</taxon>
        <taxon>Arthropoda</taxon>
        <taxon>Hexapoda</taxon>
        <taxon>Collembola</taxon>
        <taxon>Entomobryomorpha</taxon>
        <taxon>Entomobryoidea</taxon>
        <taxon>Orchesellidae</taxon>
        <taxon>Orchesellinae</taxon>
        <taxon>Orchesella</taxon>
    </lineage>
</organism>
<protein>
    <submittedName>
        <fullName evidence="2">Uncharacterized protein</fullName>
    </submittedName>
</protein>
<evidence type="ECO:0000313" key="2">
    <source>
        <dbReference type="EMBL" id="CAL8125932.1"/>
    </source>
</evidence>
<comment type="caution">
    <text evidence="2">The sequence shown here is derived from an EMBL/GenBank/DDBJ whole genome shotgun (WGS) entry which is preliminary data.</text>
</comment>
<keyword evidence="1" id="KW-0472">Membrane</keyword>
<reference evidence="2 3" key="1">
    <citation type="submission" date="2024-08" db="EMBL/GenBank/DDBJ databases">
        <authorList>
            <person name="Cucini C."/>
            <person name="Frati F."/>
        </authorList>
    </citation>
    <scope>NUCLEOTIDE SEQUENCE [LARGE SCALE GENOMIC DNA]</scope>
</reference>
<accession>A0ABP1RFD6</accession>
<feature type="transmembrane region" description="Helical" evidence="1">
    <location>
        <begin position="15"/>
        <end position="36"/>
    </location>
</feature>
<dbReference type="EMBL" id="CAXLJM020000069">
    <property type="protein sequence ID" value="CAL8125932.1"/>
    <property type="molecule type" value="Genomic_DNA"/>
</dbReference>
<keyword evidence="1" id="KW-0812">Transmembrane</keyword>
<name>A0ABP1RFD6_9HEXA</name>
<gene>
    <name evidence="2" type="ORF">ODALV1_LOCUS21194</name>
</gene>
<proteinExistence type="predicted"/>
<evidence type="ECO:0000256" key="1">
    <source>
        <dbReference type="SAM" id="Phobius"/>
    </source>
</evidence>
<keyword evidence="3" id="KW-1185">Reference proteome</keyword>